<keyword evidence="2" id="KW-1185">Reference proteome</keyword>
<proteinExistence type="predicted"/>
<evidence type="ECO:0000313" key="2">
    <source>
        <dbReference type="Proteomes" id="UP001597403"/>
    </source>
</evidence>
<organism evidence="1 2">
    <name type="scientific">Paenibacillus nicotianae</name>
    <dbReference type="NCBI Taxonomy" id="1526551"/>
    <lineage>
        <taxon>Bacteria</taxon>
        <taxon>Bacillati</taxon>
        <taxon>Bacillota</taxon>
        <taxon>Bacilli</taxon>
        <taxon>Bacillales</taxon>
        <taxon>Paenibacillaceae</taxon>
        <taxon>Paenibacillus</taxon>
    </lineage>
</organism>
<evidence type="ECO:0000313" key="1">
    <source>
        <dbReference type="EMBL" id="MFD1990087.1"/>
    </source>
</evidence>
<comment type="caution">
    <text evidence="1">The sequence shown here is derived from an EMBL/GenBank/DDBJ whole genome shotgun (WGS) entry which is preliminary data.</text>
</comment>
<accession>A0ABW4UV28</accession>
<dbReference type="Proteomes" id="UP001597403">
    <property type="component" value="Unassembled WGS sequence"/>
</dbReference>
<sequence length="79" mass="9114">MLPSNLLPENIHPFAKIEDIQLIVTDRRTEEEKDFHEFLAMESLSNGFSLSGYVTTTYEERFEKDIAIFKAVTRYGGGR</sequence>
<dbReference type="EMBL" id="JBHUGF010000010">
    <property type="protein sequence ID" value="MFD1990087.1"/>
    <property type="molecule type" value="Genomic_DNA"/>
</dbReference>
<name>A0ABW4UV28_9BACL</name>
<protein>
    <submittedName>
        <fullName evidence="1">Uncharacterized protein</fullName>
    </submittedName>
</protein>
<dbReference type="RefSeq" id="WP_204823789.1">
    <property type="nucleotide sequence ID" value="NZ_JBHUGF010000010.1"/>
</dbReference>
<reference evidence="2" key="1">
    <citation type="journal article" date="2019" name="Int. J. Syst. Evol. Microbiol.">
        <title>The Global Catalogue of Microorganisms (GCM) 10K type strain sequencing project: providing services to taxonomists for standard genome sequencing and annotation.</title>
        <authorList>
            <consortium name="The Broad Institute Genomics Platform"/>
            <consortium name="The Broad Institute Genome Sequencing Center for Infectious Disease"/>
            <person name="Wu L."/>
            <person name="Ma J."/>
        </authorList>
    </citation>
    <scope>NUCLEOTIDE SEQUENCE [LARGE SCALE GENOMIC DNA]</scope>
    <source>
        <strain evidence="2">CGMCC 1.15067</strain>
    </source>
</reference>
<gene>
    <name evidence="1" type="ORF">ACFSGI_08965</name>
</gene>